<dbReference type="OMA" id="DCCPLHQ"/>
<dbReference type="GO" id="GO:0099604">
    <property type="term" value="F:ligand-gated calcium channel activity"/>
    <property type="evidence" value="ECO:0007669"/>
    <property type="project" value="TreeGrafter"/>
</dbReference>
<accession>R7VJX2</accession>
<evidence type="ECO:0000256" key="3">
    <source>
        <dbReference type="ARBA" id="ARBA00022989"/>
    </source>
</evidence>
<dbReference type="Pfam" id="PF00520">
    <property type="entry name" value="Ion_trans"/>
    <property type="match status" value="1"/>
</dbReference>
<dbReference type="PANTHER" id="PTHR13800">
    <property type="entry name" value="TRANSIENT RECEPTOR POTENTIAL CATION CHANNEL, SUBFAMILY M, MEMBER 6"/>
    <property type="match status" value="1"/>
</dbReference>
<evidence type="ECO:0000256" key="2">
    <source>
        <dbReference type="ARBA" id="ARBA00022692"/>
    </source>
</evidence>
<dbReference type="PANTHER" id="PTHR13800:SF12">
    <property type="entry name" value="TRANSIENT RECEPTOR POTENTIAL CATION CHANNEL SUBFAMILY M MEMBER-LIKE 2"/>
    <property type="match status" value="1"/>
</dbReference>
<dbReference type="InterPro" id="IPR005821">
    <property type="entry name" value="Ion_trans_dom"/>
</dbReference>
<keyword evidence="9" id="KW-1185">Reference proteome</keyword>
<dbReference type="Proteomes" id="UP000014760">
    <property type="component" value="Unassembled WGS sequence"/>
</dbReference>
<keyword evidence="4 5" id="KW-0472">Membrane</keyword>
<reference evidence="8" key="3">
    <citation type="submission" date="2015-06" db="UniProtKB">
        <authorList>
            <consortium name="EnsemblMetazoa"/>
        </authorList>
    </citation>
    <scope>IDENTIFICATION</scope>
</reference>
<keyword evidence="2 5" id="KW-0812">Transmembrane</keyword>
<evidence type="ECO:0000256" key="1">
    <source>
        <dbReference type="ARBA" id="ARBA00004141"/>
    </source>
</evidence>
<comment type="subcellular location">
    <subcellularLocation>
        <location evidence="1">Membrane</location>
        <topology evidence="1">Multi-pass membrane protein</topology>
    </subcellularLocation>
</comment>
<proteinExistence type="predicted"/>
<reference evidence="9" key="1">
    <citation type="submission" date="2012-12" db="EMBL/GenBank/DDBJ databases">
        <authorList>
            <person name="Hellsten U."/>
            <person name="Grimwood J."/>
            <person name="Chapman J.A."/>
            <person name="Shapiro H."/>
            <person name="Aerts A."/>
            <person name="Otillar R.P."/>
            <person name="Terry A.Y."/>
            <person name="Boore J.L."/>
            <person name="Simakov O."/>
            <person name="Marletaz F."/>
            <person name="Cho S.-J."/>
            <person name="Edsinger-Gonzales E."/>
            <person name="Havlak P."/>
            <person name="Kuo D.-H."/>
            <person name="Larsson T."/>
            <person name="Lv J."/>
            <person name="Arendt D."/>
            <person name="Savage R."/>
            <person name="Osoegawa K."/>
            <person name="de Jong P."/>
            <person name="Lindberg D.R."/>
            <person name="Seaver E.C."/>
            <person name="Weisblat D.A."/>
            <person name="Putnam N.H."/>
            <person name="Grigoriev I.V."/>
            <person name="Rokhsar D.S."/>
        </authorList>
    </citation>
    <scope>NUCLEOTIDE SEQUENCE</scope>
    <source>
        <strain evidence="9">I ESC-2004</strain>
    </source>
</reference>
<evidence type="ECO:0000256" key="4">
    <source>
        <dbReference type="ARBA" id="ARBA00023136"/>
    </source>
</evidence>
<dbReference type="EMBL" id="KB292869">
    <property type="protein sequence ID" value="ELU16856.1"/>
    <property type="molecule type" value="Genomic_DNA"/>
</dbReference>
<sequence length="265" mass="30654">MFRIIGPRIIAIKLMFVELMLFLVILFVFILSFGVAFQGLLHPYQEPSFKVLADILWRPYWSMFGQIYIDEGDVSGMGRDVGNTSCVEIASQDGHTHLECYSFMPIVLMAIYLFISNILLLNLLIAIFGNTLNKIEDSSELHWAFNQYNVVFESYYKTWLPPPLSLVCHLCSFGYDVGMRCVQCRVCVKKEDDEEINFPSDHFRMNNILADDPPKEIDKAQKEAFAYILKLEAMAAKAKNYKHMYIKKIMLSQWYVHLIAQMEVG</sequence>
<feature type="transmembrane region" description="Helical" evidence="5">
    <location>
        <begin position="106"/>
        <end position="128"/>
    </location>
</feature>
<feature type="transmembrane region" description="Helical" evidence="5">
    <location>
        <begin position="21"/>
        <end position="41"/>
    </location>
</feature>
<evidence type="ECO:0000313" key="7">
    <source>
        <dbReference type="EMBL" id="ELU16856.1"/>
    </source>
</evidence>
<dbReference type="AlphaFoldDB" id="R7VJX2"/>
<dbReference type="HOGENOM" id="CLU_1050684_0_0_1"/>
<dbReference type="STRING" id="283909.R7VJX2"/>
<evidence type="ECO:0000313" key="8">
    <source>
        <dbReference type="EnsemblMetazoa" id="CapteP195625"/>
    </source>
</evidence>
<dbReference type="OrthoDB" id="6154571at2759"/>
<reference evidence="7 9" key="2">
    <citation type="journal article" date="2013" name="Nature">
        <title>Insights into bilaterian evolution from three spiralian genomes.</title>
        <authorList>
            <person name="Simakov O."/>
            <person name="Marletaz F."/>
            <person name="Cho S.J."/>
            <person name="Edsinger-Gonzales E."/>
            <person name="Havlak P."/>
            <person name="Hellsten U."/>
            <person name="Kuo D.H."/>
            <person name="Larsson T."/>
            <person name="Lv J."/>
            <person name="Arendt D."/>
            <person name="Savage R."/>
            <person name="Osoegawa K."/>
            <person name="de Jong P."/>
            <person name="Grimwood J."/>
            <person name="Chapman J.A."/>
            <person name="Shapiro H."/>
            <person name="Aerts A."/>
            <person name="Otillar R.P."/>
            <person name="Terry A.Y."/>
            <person name="Boore J.L."/>
            <person name="Grigoriev I.V."/>
            <person name="Lindberg D.R."/>
            <person name="Seaver E.C."/>
            <person name="Weisblat D.A."/>
            <person name="Putnam N.H."/>
            <person name="Rokhsar D.S."/>
        </authorList>
    </citation>
    <scope>NUCLEOTIDE SEQUENCE</scope>
    <source>
        <strain evidence="7 9">I ESC-2004</strain>
    </source>
</reference>
<gene>
    <name evidence="7" type="ORF">CAPTEDRAFT_195625</name>
</gene>
<evidence type="ECO:0000313" key="9">
    <source>
        <dbReference type="Proteomes" id="UP000014760"/>
    </source>
</evidence>
<evidence type="ECO:0000256" key="5">
    <source>
        <dbReference type="SAM" id="Phobius"/>
    </source>
</evidence>
<feature type="domain" description="Ion transport" evidence="6">
    <location>
        <begin position="11"/>
        <end position="139"/>
    </location>
</feature>
<keyword evidence="3 5" id="KW-1133">Transmembrane helix</keyword>
<dbReference type="GO" id="GO:0005886">
    <property type="term" value="C:plasma membrane"/>
    <property type="evidence" value="ECO:0007669"/>
    <property type="project" value="TreeGrafter"/>
</dbReference>
<dbReference type="EnsemblMetazoa" id="CapteT195625">
    <property type="protein sequence ID" value="CapteP195625"/>
    <property type="gene ID" value="CapteG195625"/>
</dbReference>
<dbReference type="InterPro" id="IPR050927">
    <property type="entry name" value="TRPM"/>
</dbReference>
<protein>
    <recommendedName>
        <fullName evidence="6">Ion transport domain-containing protein</fullName>
    </recommendedName>
</protein>
<dbReference type="EMBL" id="AMQN01017222">
    <property type="status" value="NOT_ANNOTATED_CDS"/>
    <property type="molecule type" value="Genomic_DNA"/>
</dbReference>
<organism evidence="7">
    <name type="scientific">Capitella teleta</name>
    <name type="common">Polychaete worm</name>
    <dbReference type="NCBI Taxonomy" id="283909"/>
    <lineage>
        <taxon>Eukaryota</taxon>
        <taxon>Metazoa</taxon>
        <taxon>Spiralia</taxon>
        <taxon>Lophotrochozoa</taxon>
        <taxon>Annelida</taxon>
        <taxon>Polychaeta</taxon>
        <taxon>Sedentaria</taxon>
        <taxon>Scolecida</taxon>
        <taxon>Capitellidae</taxon>
        <taxon>Capitella</taxon>
    </lineage>
</organism>
<evidence type="ECO:0000259" key="6">
    <source>
        <dbReference type="Pfam" id="PF00520"/>
    </source>
</evidence>
<name>R7VJX2_CAPTE</name>